<dbReference type="SUPFAM" id="SSF56801">
    <property type="entry name" value="Acetyl-CoA synthetase-like"/>
    <property type="match status" value="1"/>
</dbReference>
<evidence type="ECO:0000256" key="2">
    <source>
        <dbReference type="ARBA" id="ARBA00022832"/>
    </source>
</evidence>
<dbReference type="PANTHER" id="PTHR43272">
    <property type="entry name" value="LONG-CHAIN-FATTY-ACID--COA LIGASE"/>
    <property type="match status" value="1"/>
</dbReference>
<dbReference type="EMBL" id="VIIS01001459">
    <property type="protein sequence ID" value="KAF0297911.1"/>
    <property type="molecule type" value="Genomic_DNA"/>
</dbReference>
<keyword evidence="3" id="KW-0443">Lipid metabolism</keyword>
<evidence type="ECO:0000256" key="1">
    <source>
        <dbReference type="ARBA" id="ARBA00022598"/>
    </source>
</evidence>
<reference evidence="4 5" key="1">
    <citation type="submission" date="2019-07" db="EMBL/GenBank/DDBJ databases">
        <title>Draft genome assembly of a fouling barnacle, Amphibalanus amphitrite (Darwin, 1854): The first reference genome for Thecostraca.</title>
        <authorList>
            <person name="Kim W."/>
        </authorList>
    </citation>
    <scope>NUCLEOTIDE SEQUENCE [LARGE SCALE GENOMIC DNA]</scope>
    <source>
        <strain evidence="4">SNU_AA5</strain>
        <tissue evidence="4">Soma without cirri and trophi</tissue>
    </source>
</reference>
<dbReference type="Gene3D" id="3.40.50.12780">
    <property type="entry name" value="N-terminal domain of ligase-like"/>
    <property type="match status" value="1"/>
</dbReference>
<keyword evidence="5" id="KW-1185">Reference proteome</keyword>
<evidence type="ECO:0000256" key="3">
    <source>
        <dbReference type="ARBA" id="ARBA00023098"/>
    </source>
</evidence>
<evidence type="ECO:0000313" key="5">
    <source>
        <dbReference type="Proteomes" id="UP000440578"/>
    </source>
</evidence>
<dbReference type="Pfam" id="PF23562">
    <property type="entry name" value="AMP-binding_C_3"/>
    <property type="match status" value="1"/>
</dbReference>
<evidence type="ECO:0000313" key="4">
    <source>
        <dbReference type="EMBL" id="KAF0297911.1"/>
    </source>
</evidence>
<accession>A0A6A4W7Q1</accession>
<keyword evidence="2" id="KW-0276">Fatty acid metabolism</keyword>
<dbReference type="GO" id="GO:0005783">
    <property type="term" value="C:endoplasmic reticulum"/>
    <property type="evidence" value="ECO:0007669"/>
    <property type="project" value="TreeGrafter"/>
</dbReference>
<dbReference type="PANTHER" id="PTHR43272:SF32">
    <property type="entry name" value="AMP-DEPENDENT SYNTHETASE_LIGASE DOMAIN-CONTAINING PROTEIN"/>
    <property type="match status" value="1"/>
</dbReference>
<dbReference type="GO" id="GO:0004467">
    <property type="term" value="F:long-chain fatty acid-CoA ligase activity"/>
    <property type="evidence" value="ECO:0007669"/>
    <property type="project" value="TreeGrafter"/>
</dbReference>
<dbReference type="OrthoDB" id="3633556at2759"/>
<dbReference type="InterPro" id="IPR042099">
    <property type="entry name" value="ANL_N_sf"/>
</dbReference>
<protein>
    <submittedName>
        <fullName evidence="4">Long-chain-fatty-acid--CoA ligase ACSBG2</fullName>
    </submittedName>
</protein>
<keyword evidence="1 4" id="KW-0436">Ligase</keyword>
<dbReference type="Proteomes" id="UP000440578">
    <property type="component" value="Unassembled WGS sequence"/>
</dbReference>
<sequence length="233" mass="25923">MGFKLGSIGRVFLGCKLKIREPDEDGNGEILHWGRNIFMGYLGRPDANKETIDDEDWLRTGDVGRVDEDGYVSITGRIKELLITAAGKNVAPVPIEDTIKSELPALISNCVVVGDRRKFLAALFTFKVEMDPDSGAATDKLLDTARKWLGERGVKATTISEALKEQDKYRDDIQKAVTAANNKAESHACFVQKWRLLDTEFSIPGGELGPTLKMRRKVIMEKYGKIVEEIYSG</sequence>
<dbReference type="GO" id="GO:0016020">
    <property type="term" value="C:membrane"/>
    <property type="evidence" value="ECO:0007669"/>
    <property type="project" value="TreeGrafter"/>
</dbReference>
<gene>
    <name evidence="4" type="primary">acsbg2_1</name>
    <name evidence="4" type="ORF">FJT64_004707</name>
</gene>
<name>A0A6A4W7Q1_AMPAM</name>
<comment type="caution">
    <text evidence="4">The sequence shown here is derived from an EMBL/GenBank/DDBJ whole genome shotgun (WGS) entry which is preliminary data.</text>
</comment>
<organism evidence="4 5">
    <name type="scientific">Amphibalanus amphitrite</name>
    <name type="common">Striped barnacle</name>
    <name type="synonym">Balanus amphitrite</name>
    <dbReference type="NCBI Taxonomy" id="1232801"/>
    <lineage>
        <taxon>Eukaryota</taxon>
        <taxon>Metazoa</taxon>
        <taxon>Ecdysozoa</taxon>
        <taxon>Arthropoda</taxon>
        <taxon>Crustacea</taxon>
        <taxon>Multicrustacea</taxon>
        <taxon>Cirripedia</taxon>
        <taxon>Thoracica</taxon>
        <taxon>Thoracicalcarea</taxon>
        <taxon>Balanomorpha</taxon>
        <taxon>Balanoidea</taxon>
        <taxon>Balanidae</taxon>
        <taxon>Amphibalaninae</taxon>
        <taxon>Amphibalanus</taxon>
    </lineage>
</organism>
<proteinExistence type="predicted"/>
<dbReference type="AlphaFoldDB" id="A0A6A4W7Q1"/>